<proteinExistence type="inferred from homology"/>
<keyword evidence="8" id="KW-0966">Cell projection</keyword>
<dbReference type="EMBL" id="LT629748">
    <property type="protein sequence ID" value="SDS57647.1"/>
    <property type="molecule type" value="Genomic_DNA"/>
</dbReference>
<dbReference type="Gene3D" id="1.20.1330.10">
    <property type="entry name" value="f41 fragment of flagellin, N-terminal domain"/>
    <property type="match status" value="2"/>
</dbReference>
<evidence type="ECO:0000256" key="4">
    <source>
        <dbReference type="RuleBase" id="RU362073"/>
    </source>
</evidence>
<evidence type="ECO:0000313" key="9">
    <source>
        <dbReference type="Proteomes" id="UP000243426"/>
    </source>
</evidence>
<dbReference type="InterPro" id="IPR010810">
    <property type="entry name" value="Flagellin_hook_IN_motif"/>
</dbReference>
<keyword evidence="8" id="KW-0969">Cilium</keyword>
<organism evidence="8 9">
    <name type="scientific">Halopseudomonas litoralis</name>
    <dbReference type="NCBI Taxonomy" id="797277"/>
    <lineage>
        <taxon>Bacteria</taxon>
        <taxon>Pseudomonadati</taxon>
        <taxon>Pseudomonadota</taxon>
        <taxon>Gammaproteobacteria</taxon>
        <taxon>Pseudomonadales</taxon>
        <taxon>Pseudomonadaceae</taxon>
        <taxon>Halopseudomonas</taxon>
    </lineage>
</organism>
<evidence type="ECO:0000256" key="3">
    <source>
        <dbReference type="ARBA" id="ARBA00023143"/>
    </source>
</evidence>
<reference evidence="9" key="1">
    <citation type="submission" date="2016-10" db="EMBL/GenBank/DDBJ databases">
        <authorList>
            <person name="Varghese N."/>
            <person name="Submissions S."/>
        </authorList>
    </citation>
    <scope>NUCLEOTIDE SEQUENCE [LARGE SCALE GENOMIC DNA]</scope>
    <source>
        <strain evidence="9">2SM5</strain>
    </source>
</reference>
<dbReference type="Pfam" id="PF00700">
    <property type="entry name" value="Flagellin_C"/>
    <property type="match status" value="1"/>
</dbReference>
<dbReference type="GO" id="GO:0005198">
    <property type="term" value="F:structural molecule activity"/>
    <property type="evidence" value="ECO:0007669"/>
    <property type="project" value="UniProtKB-UniRule"/>
</dbReference>
<gene>
    <name evidence="8" type="ORF">SAMN05216198_2262</name>
</gene>
<dbReference type="Gene3D" id="3.30.70.2120">
    <property type="match status" value="2"/>
</dbReference>
<dbReference type="SUPFAM" id="SSF64518">
    <property type="entry name" value="Phase 1 flagellin"/>
    <property type="match status" value="1"/>
</dbReference>
<dbReference type="InterPro" id="IPR001029">
    <property type="entry name" value="Flagellin_N"/>
</dbReference>
<keyword evidence="3 4" id="KW-0975">Bacterial flagellum</keyword>
<comment type="function">
    <text evidence="4">Flagellin is the subunit protein which polymerizes to form the filaments of bacterial flagella.</text>
</comment>
<dbReference type="InterPro" id="IPR046358">
    <property type="entry name" value="Flagellin_C"/>
</dbReference>
<comment type="similarity">
    <text evidence="1 4">Belongs to the bacterial flagellin family.</text>
</comment>
<evidence type="ECO:0000259" key="6">
    <source>
        <dbReference type="Pfam" id="PF00669"/>
    </source>
</evidence>
<evidence type="ECO:0000256" key="1">
    <source>
        <dbReference type="ARBA" id="ARBA00005709"/>
    </source>
</evidence>
<dbReference type="PRINTS" id="PR00207">
    <property type="entry name" value="FLAGELLIN"/>
</dbReference>
<dbReference type="Pfam" id="PF07196">
    <property type="entry name" value="Flagellin_IN"/>
    <property type="match status" value="4"/>
</dbReference>
<dbReference type="InterPro" id="IPR001492">
    <property type="entry name" value="Flagellin"/>
</dbReference>
<keyword evidence="9" id="KW-1185">Reference proteome</keyword>
<dbReference type="GO" id="GO:0005576">
    <property type="term" value="C:extracellular region"/>
    <property type="evidence" value="ECO:0007669"/>
    <property type="project" value="UniProtKB-SubCell"/>
</dbReference>
<evidence type="ECO:0000256" key="2">
    <source>
        <dbReference type="ARBA" id="ARBA00022525"/>
    </source>
</evidence>
<dbReference type="InterPro" id="IPR042187">
    <property type="entry name" value="Flagellin_C_sub2"/>
</dbReference>
<dbReference type="RefSeq" id="WP_090273399.1">
    <property type="nucleotide sequence ID" value="NZ_LT629748.1"/>
</dbReference>
<feature type="domain" description="Flagellin N-terminal" evidence="6">
    <location>
        <begin position="5"/>
        <end position="141"/>
    </location>
</feature>
<evidence type="ECO:0000256" key="5">
    <source>
        <dbReference type="SAM" id="MobiDB-lite"/>
    </source>
</evidence>
<dbReference type="Proteomes" id="UP000243426">
    <property type="component" value="Chromosome I"/>
</dbReference>
<keyword evidence="8" id="KW-0282">Flagellum</keyword>
<dbReference type="Gene3D" id="6.10.10.10">
    <property type="entry name" value="Flagellar export chaperone, C-terminal domain"/>
    <property type="match status" value="1"/>
</dbReference>
<dbReference type="PANTHER" id="PTHR42792">
    <property type="entry name" value="FLAGELLIN"/>
    <property type="match status" value="1"/>
</dbReference>
<dbReference type="AlphaFoldDB" id="A0A1H1TBK6"/>
<name>A0A1H1TBK6_9GAMM</name>
<protein>
    <recommendedName>
        <fullName evidence="4">Flagellin</fullName>
    </recommendedName>
</protein>
<keyword evidence="2 4" id="KW-0964">Secreted</keyword>
<sequence>MALTVNSNIASLNAQRNLSGSTNALATSLERLSTGSQINSAKDDAAGLQISNRLTNQINGLNVAVKNANDGVSIAQTAEGAMQESTNIMQRMRDLALQSANGSNSETERAALQQEFSSLSGELTRISETTAFGGKKLLDGSMGNTSFQIGSNANETVSFGLSSVSASALKGSFSSAKVSGGESMLSASVTGAANKFAPSTATGASIAVSSDASIVGTPPATLSDTTAGDLNLNGINIALAEGDDAEAVVGKINERASTTGVNAELTDDGNIQLSSDYSIAVTASVTSEALGLTTGNTPAEDRSAGAFTLPKVSGTLSLNVGGTVTDIELAPTEGGTGRLEGAGGVLEQINAHTTNTGVTASVDAETGALKLQGTSAFNVTGAGNNTGLVADATGAASRSSVTGTTNLRDAILDVGAAGDLTIGETGITLDAGDTLTDVVGKINEHTTTTGVTASVNDQGELALGSKVDFNIVASATSNALGLTEGSTPRPVEAGAASNGGAAKDGSFKLNDVTISFNKGDDITAVVKSINDQTSETGVTAKDENGRVVLSSSDGKGESIELADDVAGSLSTIGLTSGTTSAKLQEATSINLNGTEVKLAANSDMEAVATAINTASTGVSASVKSDGTLELFSGNESFTVKDGADGTGLAALGLKTTVEAAPEGKFEGVEEEVSVSNLDITSAEGAQQAIQVLDGAMQQIDSERAKLGAVQNRFDSTISNLQNIAENASAARGRIMDTDYAAESANLAKNQIMQQAGTAMLAQANQLPQAVLSLLG</sequence>
<evidence type="ECO:0000313" key="8">
    <source>
        <dbReference type="EMBL" id="SDS57647.1"/>
    </source>
</evidence>
<dbReference type="Gene3D" id="6.10.280.190">
    <property type="match status" value="1"/>
</dbReference>
<dbReference type="GO" id="GO:0009288">
    <property type="term" value="C:bacterial-type flagellum"/>
    <property type="evidence" value="ECO:0007669"/>
    <property type="project" value="UniProtKB-SubCell"/>
</dbReference>
<dbReference type="Gene3D" id="2.60.40.4390">
    <property type="match status" value="1"/>
</dbReference>
<comment type="subcellular location">
    <subcellularLocation>
        <location evidence="4">Secreted</location>
    </subcellularLocation>
    <subcellularLocation>
        <location evidence="4">Bacterial flagellum</location>
    </subcellularLocation>
</comment>
<dbReference type="Pfam" id="PF00669">
    <property type="entry name" value="Flagellin_N"/>
    <property type="match status" value="1"/>
</dbReference>
<dbReference type="PANTHER" id="PTHR42792:SF2">
    <property type="entry name" value="FLAGELLIN"/>
    <property type="match status" value="1"/>
</dbReference>
<dbReference type="STRING" id="797277.SAMN05216198_2262"/>
<dbReference type="OrthoDB" id="9796789at2"/>
<feature type="domain" description="Flagellin C-terminal" evidence="7">
    <location>
        <begin position="689"/>
        <end position="774"/>
    </location>
</feature>
<evidence type="ECO:0000259" key="7">
    <source>
        <dbReference type="Pfam" id="PF00700"/>
    </source>
</evidence>
<accession>A0A1H1TBK6</accession>
<feature type="region of interest" description="Disordered" evidence="5">
    <location>
        <begin position="482"/>
        <end position="502"/>
    </location>
</feature>